<dbReference type="Pfam" id="PF10151">
    <property type="entry name" value="TMEM214"/>
    <property type="match status" value="1"/>
</dbReference>
<evidence type="ECO:0000256" key="5">
    <source>
        <dbReference type="ARBA" id="ARBA00022703"/>
    </source>
</evidence>
<dbReference type="AlphaFoldDB" id="A0AAX6DNW5"/>
<dbReference type="PANTHER" id="PTHR13448">
    <property type="entry name" value="TRANSMEMBRANE PROTEIN 214"/>
    <property type="match status" value="1"/>
</dbReference>
<sequence length="583" mass="63091">MDPAAAAAADSSASVADPSSSAAGSSHGWQKVTSKRQRRAPPSQPHRAVPTSNGTHVFDSVELKAEERRRAIEAAAAAAADADADATVIPNSAANRSLSSSSDEAEPAVGDAAAATEKKPKEKKPKKPKITVSEAAAKIDPDDLSSFLVDITGSYESQQDIQLMRFADYFGRAFAAVGSSQFPWVKTFKESPVAKIIDVPLCHISDPVYKTSVDWIAKKSAQPLGDFILWCLDSILADLASQQTPAKGSKKPVQQSTSKGQVAIFVVLAMTLRQKPDVLVTLLPKLRDNPKYQGHEKFPVFVWVVGQASQGGLVAGMNAWLQYLLPLISSRANVNPQSRDLALQLVERILSVPKARSILLDGAVRRGERLLPPSALEMLMRATFPATQIKATERFLAIYPTLKELALAGSPGTKTTKQASQQLLPSAVKSMQESNLELSKEAADMFIWCLVQNPECYKQWEKLHLDNIEASVAVLRKLSDEWNEYSVKFSPPNALKLTLKNLRAKNEQALSGVVDASNQTAVKEADKYCKVILGKCTRGSSCIRGGVFVLVVAVAVGFAVSPDMHSFDWKKLHSIVSSSLQSF</sequence>
<dbReference type="InterPro" id="IPR019308">
    <property type="entry name" value="TMEM214"/>
</dbReference>
<evidence type="ECO:0000256" key="8">
    <source>
        <dbReference type="ARBA" id="ARBA00023136"/>
    </source>
</evidence>
<keyword evidence="9" id="KW-0325">Glycoprotein</keyword>
<dbReference type="GO" id="GO:0005794">
    <property type="term" value="C:Golgi apparatus"/>
    <property type="evidence" value="ECO:0007669"/>
    <property type="project" value="TreeGrafter"/>
</dbReference>
<evidence type="ECO:0000256" key="1">
    <source>
        <dbReference type="ARBA" id="ARBA00004477"/>
    </source>
</evidence>
<accession>A0AAX6DNW5</accession>
<feature type="compositionally biased region" description="Low complexity" evidence="11">
    <location>
        <begin position="1"/>
        <end position="26"/>
    </location>
</feature>
<comment type="subcellular location">
    <subcellularLocation>
        <location evidence="1">Endoplasmic reticulum membrane</location>
        <topology evidence="1">Multi-pass membrane protein</topology>
    </subcellularLocation>
</comment>
<comment type="similarity">
    <text evidence="2">Belongs to the TMEM214 family.</text>
</comment>
<gene>
    <name evidence="12" type="ORF">M6B38_236265</name>
</gene>
<evidence type="ECO:0000256" key="11">
    <source>
        <dbReference type="SAM" id="MobiDB-lite"/>
    </source>
</evidence>
<evidence type="ECO:0000256" key="3">
    <source>
        <dbReference type="ARBA" id="ARBA00011720"/>
    </source>
</evidence>
<evidence type="ECO:0000256" key="10">
    <source>
        <dbReference type="ARBA" id="ARBA00024938"/>
    </source>
</evidence>
<evidence type="ECO:0008006" key="14">
    <source>
        <dbReference type="Google" id="ProtNLM"/>
    </source>
</evidence>
<keyword evidence="7" id="KW-1133">Transmembrane helix</keyword>
<evidence type="ECO:0000256" key="7">
    <source>
        <dbReference type="ARBA" id="ARBA00022989"/>
    </source>
</evidence>
<protein>
    <recommendedName>
        <fullName evidence="14">Transmembrane protein 214</fullName>
    </recommendedName>
</protein>
<comment type="caution">
    <text evidence="12">The sequence shown here is derived from an EMBL/GenBank/DDBJ whole genome shotgun (WGS) entry which is preliminary data.</text>
</comment>
<evidence type="ECO:0000256" key="6">
    <source>
        <dbReference type="ARBA" id="ARBA00022824"/>
    </source>
</evidence>
<evidence type="ECO:0000313" key="12">
    <source>
        <dbReference type="EMBL" id="KAJ6793464.1"/>
    </source>
</evidence>
<evidence type="ECO:0000313" key="13">
    <source>
        <dbReference type="Proteomes" id="UP001140949"/>
    </source>
</evidence>
<keyword evidence="4" id="KW-0812">Transmembrane</keyword>
<feature type="region of interest" description="Disordered" evidence="11">
    <location>
        <begin position="93"/>
        <end position="134"/>
    </location>
</feature>
<dbReference type="PANTHER" id="PTHR13448:SF0">
    <property type="entry name" value="TRANSMEMBRANE PROTEIN 214"/>
    <property type="match status" value="1"/>
</dbReference>
<reference evidence="12" key="1">
    <citation type="journal article" date="2023" name="GigaByte">
        <title>Genome assembly of the bearded iris, Iris pallida Lam.</title>
        <authorList>
            <person name="Bruccoleri R.E."/>
            <person name="Oakeley E.J."/>
            <person name="Faust A.M.E."/>
            <person name="Altorfer M."/>
            <person name="Dessus-Babus S."/>
            <person name="Burckhardt D."/>
            <person name="Oertli M."/>
            <person name="Naumann U."/>
            <person name="Petersen F."/>
            <person name="Wong J."/>
        </authorList>
    </citation>
    <scope>NUCLEOTIDE SEQUENCE</scope>
    <source>
        <strain evidence="12">GSM-AAB239-AS_SAM_17_03QT</strain>
    </source>
</reference>
<evidence type="ECO:0000256" key="2">
    <source>
        <dbReference type="ARBA" id="ARBA00007984"/>
    </source>
</evidence>
<feature type="compositionally biased region" description="Low complexity" evidence="11">
    <location>
        <begin position="93"/>
        <end position="115"/>
    </location>
</feature>
<keyword evidence="8" id="KW-0472">Membrane</keyword>
<keyword evidence="5" id="KW-0053">Apoptosis</keyword>
<evidence type="ECO:0000256" key="9">
    <source>
        <dbReference type="ARBA" id="ARBA00023180"/>
    </source>
</evidence>
<comment type="function">
    <text evidence="10">Critical mediator, in cooperation with CASP4, of endoplasmic reticulum-stress induced apoptosis. Required or the activation of CASP4 following endoplasmic reticulum stress.</text>
</comment>
<name>A0AAX6DNW5_IRIPA</name>
<feature type="region of interest" description="Disordered" evidence="11">
    <location>
        <begin position="1"/>
        <end position="62"/>
    </location>
</feature>
<organism evidence="12 13">
    <name type="scientific">Iris pallida</name>
    <name type="common">Sweet iris</name>
    <dbReference type="NCBI Taxonomy" id="29817"/>
    <lineage>
        <taxon>Eukaryota</taxon>
        <taxon>Viridiplantae</taxon>
        <taxon>Streptophyta</taxon>
        <taxon>Embryophyta</taxon>
        <taxon>Tracheophyta</taxon>
        <taxon>Spermatophyta</taxon>
        <taxon>Magnoliopsida</taxon>
        <taxon>Liliopsida</taxon>
        <taxon>Asparagales</taxon>
        <taxon>Iridaceae</taxon>
        <taxon>Iridoideae</taxon>
        <taxon>Irideae</taxon>
        <taxon>Iris</taxon>
    </lineage>
</organism>
<reference evidence="12" key="2">
    <citation type="submission" date="2023-04" db="EMBL/GenBank/DDBJ databases">
        <authorList>
            <person name="Bruccoleri R.E."/>
            <person name="Oakeley E.J."/>
            <person name="Faust A.-M."/>
            <person name="Dessus-Babus S."/>
            <person name="Altorfer M."/>
            <person name="Burckhardt D."/>
            <person name="Oertli M."/>
            <person name="Naumann U."/>
            <person name="Petersen F."/>
            <person name="Wong J."/>
        </authorList>
    </citation>
    <scope>NUCLEOTIDE SEQUENCE</scope>
    <source>
        <strain evidence="12">GSM-AAB239-AS_SAM_17_03QT</strain>
        <tissue evidence="12">Leaf</tissue>
    </source>
</reference>
<keyword evidence="6" id="KW-0256">Endoplasmic reticulum</keyword>
<dbReference type="GO" id="GO:0005789">
    <property type="term" value="C:endoplasmic reticulum membrane"/>
    <property type="evidence" value="ECO:0007669"/>
    <property type="project" value="UniProtKB-SubCell"/>
</dbReference>
<proteinExistence type="inferred from homology"/>
<evidence type="ECO:0000256" key="4">
    <source>
        <dbReference type="ARBA" id="ARBA00022692"/>
    </source>
</evidence>
<comment type="subunit">
    <text evidence="3">Constitutively interacts with CASP4; required for the localization of procaspase 4 to the ER.</text>
</comment>
<dbReference type="Proteomes" id="UP001140949">
    <property type="component" value="Unassembled WGS sequence"/>
</dbReference>
<dbReference type="EMBL" id="JANAVB010043017">
    <property type="protein sequence ID" value="KAJ6793464.1"/>
    <property type="molecule type" value="Genomic_DNA"/>
</dbReference>
<keyword evidence="13" id="KW-1185">Reference proteome</keyword>